<feature type="compositionally biased region" description="Polar residues" evidence="1">
    <location>
        <begin position="84"/>
        <end position="93"/>
    </location>
</feature>
<dbReference type="InterPro" id="IPR025421">
    <property type="entry name" value="DUF4148"/>
</dbReference>
<evidence type="ECO:0000313" key="3">
    <source>
        <dbReference type="EMBL" id="KDR39361.1"/>
    </source>
</evidence>
<dbReference type="Proteomes" id="UP000027466">
    <property type="component" value="Unassembled WGS sequence"/>
</dbReference>
<dbReference type="EMBL" id="JFHC01000061">
    <property type="protein sequence ID" value="KDR39361.1"/>
    <property type="molecule type" value="Genomic_DNA"/>
</dbReference>
<evidence type="ECO:0000256" key="2">
    <source>
        <dbReference type="SAM" id="SignalP"/>
    </source>
</evidence>
<keyword evidence="2" id="KW-0732">Signal</keyword>
<proteinExistence type="predicted"/>
<evidence type="ECO:0000313" key="4">
    <source>
        <dbReference type="Proteomes" id="UP000027466"/>
    </source>
</evidence>
<reference evidence="3 4" key="1">
    <citation type="submission" date="2014-03" db="EMBL/GenBank/DDBJ databases">
        <title>Draft Genome Sequences of Four Burkholderia Strains.</title>
        <authorList>
            <person name="Liu X.Y."/>
            <person name="Li C.X."/>
            <person name="Xu J.H."/>
        </authorList>
    </citation>
    <scope>NUCLEOTIDE SEQUENCE [LARGE SCALE GENOMIC DNA]</scope>
    <source>
        <strain evidence="3 4">DSM 50014</strain>
    </source>
</reference>
<dbReference type="AlphaFoldDB" id="A0A069PPX6"/>
<feature type="signal peptide" evidence="2">
    <location>
        <begin position="1"/>
        <end position="25"/>
    </location>
</feature>
<evidence type="ECO:0008006" key="5">
    <source>
        <dbReference type="Google" id="ProtNLM"/>
    </source>
</evidence>
<accession>A0A069PPX6</accession>
<feature type="region of interest" description="Disordered" evidence="1">
    <location>
        <begin position="66"/>
        <end position="100"/>
    </location>
</feature>
<sequence length="110" mass="11586">MKKLVLFTATAIALVSTGAFSNAFAQETRAQVRQELVQAENNGSRFVTDTSYPDVSPIYTAQVERLRQKSSDSGDVGGRVSGSTASGTRTMPGSMSCVGPASFCSTYFGS</sequence>
<gene>
    <name evidence="3" type="ORF">BG61_33545</name>
</gene>
<organism evidence="3 4">
    <name type="scientific">Caballeronia glathei</name>
    <dbReference type="NCBI Taxonomy" id="60547"/>
    <lineage>
        <taxon>Bacteria</taxon>
        <taxon>Pseudomonadati</taxon>
        <taxon>Pseudomonadota</taxon>
        <taxon>Betaproteobacteria</taxon>
        <taxon>Burkholderiales</taxon>
        <taxon>Burkholderiaceae</taxon>
        <taxon>Caballeronia</taxon>
    </lineage>
</organism>
<feature type="chain" id="PRO_5007372472" description="Purine nucleoside phosphorylase" evidence="2">
    <location>
        <begin position="26"/>
        <end position="110"/>
    </location>
</feature>
<evidence type="ECO:0000256" key="1">
    <source>
        <dbReference type="SAM" id="MobiDB-lite"/>
    </source>
</evidence>
<comment type="caution">
    <text evidence="3">The sequence shown here is derived from an EMBL/GenBank/DDBJ whole genome shotgun (WGS) entry which is preliminary data.</text>
</comment>
<dbReference type="RefSeq" id="WP_035928687.1">
    <property type="nucleotide sequence ID" value="NZ_CADFFX010000014.1"/>
</dbReference>
<dbReference type="Pfam" id="PF13663">
    <property type="entry name" value="DUF4148"/>
    <property type="match status" value="1"/>
</dbReference>
<keyword evidence="4" id="KW-1185">Reference proteome</keyword>
<name>A0A069PPX6_9BURK</name>
<protein>
    <recommendedName>
        <fullName evidence="5">Purine nucleoside phosphorylase</fullName>
    </recommendedName>
</protein>
<dbReference type="STRING" id="60547.GCA_000751215_01751"/>